<protein>
    <submittedName>
        <fullName evidence="3">Uncharacterized protein</fullName>
    </submittedName>
</protein>
<evidence type="ECO:0000313" key="3">
    <source>
        <dbReference type="EMBL" id="KAF4612209.1"/>
    </source>
</evidence>
<keyword evidence="2" id="KW-0812">Transmembrane</keyword>
<keyword evidence="2" id="KW-0472">Membrane</keyword>
<feature type="transmembrane region" description="Helical" evidence="2">
    <location>
        <begin position="112"/>
        <end position="132"/>
    </location>
</feature>
<sequence>MTRPRPLKNVVATPYRNSTDQQLTPRTPHSSGGSRTSRLEQGFSKVQLSKANEADLDDQDALQSAPLLASSSTGRFSTTSSRSTRSSNSKGKGKRSSKPPGNDILSRAVSRLPLAFGIFTGSILLILIVLSFTRPDTLHRYVGAKVPLPSSSPVKDDSHSQSSDAHLEKIHISPVAAPDPTPDVKQVPPQGTHSAHVRPPTPSHLPDKPVHLMEGAMPTVISYENYTTFPLLPSEYRAQCGRLQGGFMAHGSYWDASSMGPMDVEHDDKSPEHEKICSSTITYMLDGTVGLMADLALMAQAATLAHERNRTFFVDDTYWDRGRWSDHFEDVHNGQPGPEPGCQPPPANELVACPRTARHWVINARTAKYHFGHAFYDNYEDPYGHNLNRLRPIYESAGESLDNAIYPNPQNMELIQLAREEFTGFLRSVNKQHASLNETTFVATHVRRGDRKSDSYVYPGRQIPLEDYISEVKATWKRLDSAPASSGINPPVYLATDSPEAHADFIDQYPGEVYSLYDTTNPILRQLASPMEYYQDNFDDLDEHVRIQATRGMIVDFAMVSGFWPDEKDLHPEAIVCAMSSSVCDLAAVGLGWEKAFGDVNDMGDLDEKGKRWVDVDERGRIIPVWRPFEMF</sequence>
<feature type="region of interest" description="Disordered" evidence="1">
    <location>
        <begin position="145"/>
        <end position="207"/>
    </location>
</feature>
<dbReference type="Proteomes" id="UP000521872">
    <property type="component" value="Unassembled WGS sequence"/>
</dbReference>
<comment type="caution">
    <text evidence="3">The sequence shown here is derived from an EMBL/GenBank/DDBJ whole genome shotgun (WGS) entry which is preliminary data.</text>
</comment>
<evidence type="ECO:0000313" key="4">
    <source>
        <dbReference type="Proteomes" id="UP000521872"/>
    </source>
</evidence>
<dbReference type="GO" id="GO:0006487">
    <property type="term" value="P:protein N-linked glycosylation"/>
    <property type="evidence" value="ECO:0007669"/>
    <property type="project" value="TreeGrafter"/>
</dbReference>
<dbReference type="GO" id="GO:0046921">
    <property type="term" value="F:alpha-(1-&gt;6)-fucosyltransferase activity"/>
    <property type="evidence" value="ECO:0007669"/>
    <property type="project" value="TreeGrafter"/>
</dbReference>
<evidence type="ECO:0000256" key="2">
    <source>
        <dbReference type="SAM" id="Phobius"/>
    </source>
</evidence>
<name>A0A8H4VLG5_9AGAR</name>
<feature type="compositionally biased region" description="Low complexity" evidence="1">
    <location>
        <begin position="61"/>
        <end position="90"/>
    </location>
</feature>
<keyword evidence="4" id="KW-1185">Reference proteome</keyword>
<gene>
    <name evidence="3" type="ORF">D9613_004091</name>
</gene>
<feature type="compositionally biased region" description="Basic and acidic residues" evidence="1">
    <location>
        <begin position="154"/>
        <end position="171"/>
    </location>
</feature>
<feature type="region of interest" description="Disordered" evidence="1">
    <location>
        <begin position="1"/>
        <end position="104"/>
    </location>
</feature>
<dbReference type="PANTHER" id="PTHR13132:SF29">
    <property type="entry name" value="ALPHA-(1,6)-FUCOSYLTRANSFERASE"/>
    <property type="match status" value="1"/>
</dbReference>
<reference evidence="3 4" key="1">
    <citation type="submission" date="2019-12" db="EMBL/GenBank/DDBJ databases">
        <authorList>
            <person name="Floudas D."/>
            <person name="Bentzer J."/>
            <person name="Ahren D."/>
            <person name="Johansson T."/>
            <person name="Persson P."/>
            <person name="Tunlid A."/>
        </authorList>
    </citation>
    <scope>NUCLEOTIDE SEQUENCE [LARGE SCALE GENOMIC DNA]</scope>
    <source>
        <strain evidence="3 4">CBS 102.39</strain>
    </source>
</reference>
<keyword evidence="2" id="KW-1133">Transmembrane helix</keyword>
<organism evidence="3 4">
    <name type="scientific">Agrocybe pediades</name>
    <dbReference type="NCBI Taxonomy" id="84607"/>
    <lineage>
        <taxon>Eukaryota</taxon>
        <taxon>Fungi</taxon>
        <taxon>Dikarya</taxon>
        <taxon>Basidiomycota</taxon>
        <taxon>Agaricomycotina</taxon>
        <taxon>Agaricomycetes</taxon>
        <taxon>Agaricomycetidae</taxon>
        <taxon>Agaricales</taxon>
        <taxon>Agaricineae</taxon>
        <taxon>Strophariaceae</taxon>
        <taxon>Agrocybe</taxon>
    </lineage>
</organism>
<dbReference type="AlphaFoldDB" id="A0A8H4VLG5"/>
<dbReference type="PANTHER" id="PTHR13132">
    <property type="entry name" value="ALPHA- 1,6 -FUCOSYLTRANSFERASE"/>
    <property type="match status" value="1"/>
</dbReference>
<dbReference type="Gene3D" id="3.40.50.11350">
    <property type="match status" value="1"/>
</dbReference>
<proteinExistence type="predicted"/>
<accession>A0A8H4VLG5</accession>
<feature type="compositionally biased region" description="Polar residues" evidence="1">
    <location>
        <begin position="15"/>
        <end position="36"/>
    </location>
</feature>
<evidence type="ECO:0000256" key="1">
    <source>
        <dbReference type="SAM" id="MobiDB-lite"/>
    </source>
</evidence>
<dbReference type="EMBL" id="JAACJL010000057">
    <property type="protein sequence ID" value="KAF4612209.1"/>
    <property type="molecule type" value="Genomic_DNA"/>
</dbReference>